<dbReference type="EMBL" id="JABBFO010000005">
    <property type="protein sequence ID" value="MBT0727142.1"/>
    <property type="molecule type" value="Genomic_DNA"/>
</dbReference>
<evidence type="ECO:0000256" key="9">
    <source>
        <dbReference type="ARBA" id="ARBA00023136"/>
    </source>
</evidence>
<feature type="transmembrane region" description="Helical" evidence="10">
    <location>
        <begin position="322"/>
        <end position="341"/>
    </location>
</feature>
<feature type="transmembrane region" description="Helical" evidence="10">
    <location>
        <begin position="387"/>
        <end position="405"/>
    </location>
</feature>
<proteinExistence type="inferred from homology"/>
<keyword evidence="8 10" id="KW-1133">Transmembrane helix</keyword>
<dbReference type="NCBIfam" id="TIGR00837">
    <property type="entry name" value="araaP"/>
    <property type="match status" value="1"/>
</dbReference>
<dbReference type="PRINTS" id="PR00166">
    <property type="entry name" value="AROAAPRMEASE"/>
</dbReference>
<comment type="caution">
    <text evidence="11">The sequence shown here is derived from an EMBL/GenBank/DDBJ whole genome shotgun (WGS) entry which is preliminary data.</text>
</comment>
<reference evidence="11 12" key="1">
    <citation type="submission" date="2020-04" db="EMBL/GenBank/DDBJ databases">
        <title>Genome sequencing of Rosenbergiella species.</title>
        <authorList>
            <person name="Alvarez-Perez S."/>
            <person name="Lievens B."/>
        </authorList>
    </citation>
    <scope>NUCLEOTIDE SEQUENCE [LARGE SCALE GENOMIC DNA]</scope>
    <source>
        <strain evidence="11 12">CdVSA20.1</strain>
    </source>
</reference>
<evidence type="ECO:0000256" key="10">
    <source>
        <dbReference type="RuleBase" id="RU367149"/>
    </source>
</evidence>
<comment type="similarity">
    <text evidence="2 10">Belongs to the amino acid/polyamine transporter 2 family. Mtr/TnaB/TyrP permease subfamily.</text>
</comment>
<evidence type="ECO:0000256" key="4">
    <source>
        <dbReference type="ARBA" id="ARBA00022475"/>
    </source>
</evidence>
<dbReference type="PANTHER" id="PTHR46997">
    <property type="entry name" value="LOW AFFINITY TRYPTOPHAN PERMEASE-RELATED"/>
    <property type="match status" value="1"/>
</dbReference>
<keyword evidence="9 10" id="KW-0472">Membrane</keyword>
<dbReference type="Proteomes" id="UP000786875">
    <property type="component" value="Unassembled WGS sequence"/>
</dbReference>
<dbReference type="PANTHER" id="PTHR46997:SF1">
    <property type="entry name" value="LOW AFFINITY TRYPTOPHAN PERMEASE-RELATED"/>
    <property type="match status" value="1"/>
</dbReference>
<dbReference type="InterPro" id="IPR018227">
    <property type="entry name" value="Amino_acid_transport_2"/>
</dbReference>
<keyword evidence="4 10" id="KW-1003">Cell membrane</keyword>
<feature type="transmembrane region" description="Helical" evidence="10">
    <location>
        <begin position="12"/>
        <end position="33"/>
    </location>
</feature>
<dbReference type="Gene3D" id="1.20.1740.10">
    <property type="entry name" value="Amino acid/polyamine transporter I"/>
    <property type="match status" value="1"/>
</dbReference>
<dbReference type="Pfam" id="PF03222">
    <property type="entry name" value="Trp_Tyr_perm"/>
    <property type="match status" value="1"/>
</dbReference>
<comment type="subcellular location">
    <subcellularLocation>
        <location evidence="1 10">Cell inner membrane</location>
        <topology evidence="1 10">Multi-pass membrane protein</topology>
    </subcellularLocation>
</comment>
<name>A0ABS5T6T1_9GAMM</name>
<feature type="transmembrane region" description="Helical" evidence="10">
    <location>
        <begin position="191"/>
        <end position="208"/>
    </location>
</feature>
<evidence type="ECO:0000256" key="3">
    <source>
        <dbReference type="ARBA" id="ARBA00022448"/>
    </source>
</evidence>
<evidence type="ECO:0000256" key="1">
    <source>
        <dbReference type="ARBA" id="ARBA00004429"/>
    </source>
</evidence>
<feature type="transmembrane region" description="Helical" evidence="10">
    <location>
        <begin position="229"/>
        <end position="252"/>
    </location>
</feature>
<keyword evidence="6 10" id="KW-0812">Transmembrane</keyword>
<dbReference type="InterPro" id="IPR013059">
    <property type="entry name" value="Trp_tyr_transpt"/>
</dbReference>
<keyword evidence="3 10" id="KW-0813">Transport</keyword>
<feature type="transmembrane region" description="Helical" evidence="10">
    <location>
        <begin position="89"/>
        <end position="107"/>
    </location>
</feature>
<feature type="transmembrane region" description="Helical" evidence="10">
    <location>
        <begin position="289"/>
        <end position="310"/>
    </location>
</feature>
<feature type="transmembrane region" description="Helical" evidence="10">
    <location>
        <begin position="127"/>
        <end position="144"/>
    </location>
</feature>
<feature type="transmembrane region" description="Helical" evidence="10">
    <location>
        <begin position="151"/>
        <end position="171"/>
    </location>
</feature>
<dbReference type="RefSeq" id="WP_214213075.1">
    <property type="nucleotide sequence ID" value="NZ_JABBFO010000005.1"/>
</dbReference>
<evidence type="ECO:0000256" key="5">
    <source>
        <dbReference type="ARBA" id="ARBA00022519"/>
    </source>
</evidence>
<evidence type="ECO:0000256" key="6">
    <source>
        <dbReference type="ARBA" id="ARBA00022692"/>
    </source>
</evidence>
<keyword evidence="12" id="KW-1185">Reference proteome</keyword>
<evidence type="ECO:0000313" key="11">
    <source>
        <dbReference type="EMBL" id="MBT0727142.1"/>
    </source>
</evidence>
<keyword evidence="7 10" id="KW-0029">Amino-acid transport</keyword>
<keyword evidence="5 10" id="KW-0997">Cell inner membrane</keyword>
<evidence type="ECO:0000256" key="7">
    <source>
        <dbReference type="ARBA" id="ARBA00022970"/>
    </source>
</evidence>
<evidence type="ECO:0000256" key="8">
    <source>
        <dbReference type="ARBA" id="ARBA00022989"/>
    </source>
</evidence>
<organism evidence="11 12">
    <name type="scientific">Rosenbergiella australiborealis</name>
    <dbReference type="NCBI Taxonomy" id="1544696"/>
    <lineage>
        <taxon>Bacteria</taxon>
        <taxon>Pseudomonadati</taxon>
        <taxon>Pseudomonadota</taxon>
        <taxon>Gammaproteobacteria</taxon>
        <taxon>Enterobacterales</taxon>
        <taxon>Erwiniaceae</taxon>
        <taxon>Rosenbergiella</taxon>
    </lineage>
</organism>
<comment type="function">
    <text evidence="10">Involved in transporting aromatic amino acids across the cytoplasmic membrane.</text>
</comment>
<sequence>MPFPNKPTLPSSIWGAMIICGTVAGAGMFTLPIVMAGAWYRWSVMMLMLSGFCMLLSGLLFMKVSLRFPPGAGYDTLTQTLTPSWWRKINGLSISFVLGILTYAYISASGPVYQHSINALGININDAEAKGLLTLLVASVVWLGTQGVSRLITLCLAAKLLLFFLLFGGLIHHVDVSLLLRPNSTAAQNRYFPYLLATLPFCLASFGFHGNITGLIHYYQGDERRVRHALVFGILLALVIYLFWLTCTMGNIQRQDFPTIARQGGDIHALIQAMHDRLPQQSLGLLLDIFSHFAVICSFLGVTVGLFDFLADKLGTDNSKRGRAKTALLTFCPPLLASILFPQGFLLAIGYAGLFATIWALFTPAFLAWRAHQHFSGDLPRGKKQWAAIIVVVLFGGINIIAWLGSQWHMIPEF</sequence>
<gene>
    <name evidence="11" type="ORF">HGT73_07055</name>
</gene>
<protein>
    <recommendedName>
        <fullName evidence="10">Aromatic amino acid permease</fullName>
    </recommendedName>
</protein>
<feature type="transmembrane region" description="Helical" evidence="10">
    <location>
        <begin position="39"/>
        <end position="61"/>
    </location>
</feature>
<accession>A0ABS5T6T1</accession>
<evidence type="ECO:0000256" key="2">
    <source>
        <dbReference type="ARBA" id="ARBA00005452"/>
    </source>
</evidence>
<evidence type="ECO:0000313" key="12">
    <source>
        <dbReference type="Proteomes" id="UP000786875"/>
    </source>
</evidence>
<feature type="transmembrane region" description="Helical" evidence="10">
    <location>
        <begin position="347"/>
        <end position="367"/>
    </location>
</feature>